<feature type="compositionally biased region" description="Basic and acidic residues" evidence="1">
    <location>
        <begin position="1"/>
        <end position="32"/>
    </location>
</feature>
<gene>
    <name evidence="2" type="ORF">DFP79_2458</name>
</gene>
<name>A0A4R6M762_9GAMM</name>
<reference evidence="2 3" key="1">
    <citation type="submission" date="2019-03" db="EMBL/GenBank/DDBJ databases">
        <title>Genomic Encyclopedia of Type Strains, Phase III (KMG-III): the genomes of soil and plant-associated and newly described type strains.</title>
        <authorList>
            <person name="Whitman W."/>
        </authorList>
    </citation>
    <scope>NUCLEOTIDE SEQUENCE [LARGE SCALE GENOMIC DNA]</scope>
    <source>
        <strain evidence="2 3">CECT 7378</strain>
    </source>
</reference>
<sequence>MSDDAETRVEVNAKLTTKDEVQGDEQNKKTENLDSGAKLESAMQRITQLESELKSVNTEMDCKIHGEFDAIRRYVDRAIEHDRLKKRP</sequence>
<keyword evidence="3" id="KW-1185">Reference proteome</keyword>
<evidence type="ECO:0000313" key="2">
    <source>
        <dbReference type="EMBL" id="TDO96695.1"/>
    </source>
</evidence>
<feature type="region of interest" description="Disordered" evidence="1">
    <location>
        <begin position="1"/>
        <end position="35"/>
    </location>
</feature>
<protein>
    <submittedName>
        <fullName evidence="2">Uncharacterized protein</fullName>
    </submittedName>
</protein>
<evidence type="ECO:0000256" key="1">
    <source>
        <dbReference type="SAM" id="MobiDB-lite"/>
    </source>
</evidence>
<dbReference type="RefSeq" id="WP_133504204.1">
    <property type="nucleotide sequence ID" value="NZ_SNXC01000013.1"/>
</dbReference>
<dbReference type="EMBL" id="SNXC01000013">
    <property type="protein sequence ID" value="TDO96695.1"/>
    <property type="molecule type" value="Genomic_DNA"/>
</dbReference>
<accession>A0A4R6M762</accession>
<dbReference type="AlphaFoldDB" id="A0A4R6M762"/>
<comment type="caution">
    <text evidence="2">The sequence shown here is derived from an EMBL/GenBank/DDBJ whole genome shotgun (WGS) entry which is preliminary data.</text>
</comment>
<proteinExistence type="predicted"/>
<evidence type="ECO:0000313" key="3">
    <source>
        <dbReference type="Proteomes" id="UP000294656"/>
    </source>
</evidence>
<organism evidence="2 3">
    <name type="scientific">Marinomonas balearica</name>
    <dbReference type="NCBI Taxonomy" id="491947"/>
    <lineage>
        <taxon>Bacteria</taxon>
        <taxon>Pseudomonadati</taxon>
        <taxon>Pseudomonadota</taxon>
        <taxon>Gammaproteobacteria</taxon>
        <taxon>Oceanospirillales</taxon>
        <taxon>Oceanospirillaceae</taxon>
        <taxon>Marinomonas</taxon>
    </lineage>
</organism>
<dbReference type="Proteomes" id="UP000294656">
    <property type="component" value="Unassembled WGS sequence"/>
</dbReference>